<organism evidence="2 3">
    <name type="scientific">Verticillium nonalfalfae</name>
    <dbReference type="NCBI Taxonomy" id="1051616"/>
    <lineage>
        <taxon>Eukaryota</taxon>
        <taxon>Fungi</taxon>
        <taxon>Dikarya</taxon>
        <taxon>Ascomycota</taxon>
        <taxon>Pezizomycotina</taxon>
        <taxon>Sordariomycetes</taxon>
        <taxon>Hypocreomycetidae</taxon>
        <taxon>Glomerellales</taxon>
        <taxon>Plectosphaerellaceae</taxon>
        <taxon>Verticillium</taxon>
    </lineage>
</organism>
<dbReference type="EMBL" id="RBVV01000019">
    <property type="protein sequence ID" value="RNJ59146.1"/>
    <property type="molecule type" value="Genomic_DNA"/>
</dbReference>
<evidence type="ECO:0000313" key="3">
    <source>
        <dbReference type="Proteomes" id="UP000267145"/>
    </source>
</evidence>
<dbReference type="RefSeq" id="XP_028497304.1">
    <property type="nucleotide sequence ID" value="XM_028637432.1"/>
</dbReference>
<comment type="caution">
    <text evidence="2">The sequence shown here is derived from an EMBL/GenBank/DDBJ whole genome shotgun (WGS) entry which is preliminary data.</text>
</comment>
<dbReference type="GeneID" id="39606928"/>
<reference evidence="2 3" key="1">
    <citation type="submission" date="2018-10" db="EMBL/GenBank/DDBJ databases">
        <title>Genome sequence of Verticillium nonalfalfae VnAa140.</title>
        <authorList>
            <person name="Stajich J.E."/>
            <person name="Kasson M.T."/>
        </authorList>
    </citation>
    <scope>NUCLEOTIDE SEQUENCE [LARGE SCALE GENOMIC DNA]</scope>
    <source>
        <strain evidence="2 3">VnAa140</strain>
    </source>
</reference>
<name>A0A3M9YH78_9PEZI</name>
<feature type="region of interest" description="Disordered" evidence="1">
    <location>
        <begin position="1"/>
        <end position="60"/>
    </location>
</feature>
<evidence type="ECO:0008006" key="4">
    <source>
        <dbReference type="Google" id="ProtNLM"/>
    </source>
</evidence>
<evidence type="ECO:0000256" key="1">
    <source>
        <dbReference type="SAM" id="MobiDB-lite"/>
    </source>
</evidence>
<sequence>MSRSQSPKSGPAMLPPHDTYTKASPKSSSKGSQICTDDEGPEEPEVKFEDSPPSRPSNARPEAVIIGIKERADVCIIVGEGDATRSFEFNAGVLASTSAEWDKILPGPATAGKPCLVLPAIDPAAMKVLLHACHFEYEHVPGTASPNLLYQIASTLSSFEMGPVVAMFAPAWLDSIRDTIHSPQDEPRERQAAVSPRKRKRSRRELEAVAEVGGPSHGNETFDGVSEDMFPSARLAQTQSQALKLEHEGVSLYAAERHDHGAGESLTVMSIVPDSDRVILISWELGDKQLFLCAARTLINDSGLGNYGEVVGPSDLVLTNHRYNGRMMGMIDRIIRMRADIVAMVFKLLLEMQSKLCHSLSCTVQGCNTERQENCARVILGAFVQFLLQNPDLNCLDRPAAYKGTVRDLVHRLQYGASVRVRARHANCNAFAEAVARITDYHLDVMRSVRLSADQVTHMGLRSATI</sequence>
<dbReference type="Proteomes" id="UP000267145">
    <property type="component" value="Unassembled WGS sequence"/>
</dbReference>
<dbReference type="STRING" id="1051616.A0A3M9YH78"/>
<protein>
    <recommendedName>
        <fullName evidence="4">BTB domain-containing protein</fullName>
    </recommendedName>
</protein>
<evidence type="ECO:0000313" key="2">
    <source>
        <dbReference type="EMBL" id="RNJ59146.1"/>
    </source>
</evidence>
<gene>
    <name evidence="2" type="ORF">D7B24_003239</name>
</gene>
<keyword evidence="3" id="KW-1185">Reference proteome</keyword>
<feature type="compositionally biased region" description="Polar residues" evidence="1">
    <location>
        <begin position="21"/>
        <end position="35"/>
    </location>
</feature>
<feature type="compositionally biased region" description="Basic and acidic residues" evidence="1">
    <location>
        <begin position="180"/>
        <end position="191"/>
    </location>
</feature>
<feature type="region of interest" description="Disordered" evidence="1">
    <location>
        <begin position="180"/>
        <end position="203"/>
    </location>
</feature>
<accession>A0A3M9YH78</accession>
<dbReference type="AlphaFoldDB" id="A0A3M9YH78"/>
<proteinExistence type="predicted"/>